<gene>
    <name evidence="6" type="ORF">EAE98_011247</name>
</gene>
<keyword evidence="7" id="KW-1185">Reference proteome</keyword>
<evidence type="ECO:0000256" key="1">
    <source>
        <dbReference type="ARBA" id="ARBA00022722"/>
    </source>
</evidence>
<feature type="region of interest" description="Disordered" evidence="4">
    <location>
        <begin position="431"/>
        <end position="453"/>
    </location>
</feature>
<dbReference type="PANTHER" id="PTHR12801">
    <property type="entry name" value="RNA EXONUCLEASE REXO1 / RECO3 FAMILY MEMBER-RELATED"/>
    <property type="match status" value="1"/>
</dbReference>
<dbReference type="InterPro" id="IPR012337">
    <property type="entry name" value="RNaseH-like_sf"/>
</dbReference>
<reference evidence="6 7" key="1">
    <citation type="journal article" date="2020" name="Genome Biol. Evol.">
        <title>Comparative genomics of Sclerotiniaceae.</title>
        <authorList>
            <person name="Valero Jimenez C.A."/>
            <person name="Steentjes M."/>
            <person name="Scholten O.E."/>
            <person name="Van Kan J.A.L."/>
        </authorList>
    </citation>
    <scope>NUCLEOTIDE SEQUENCE [LARGE SCALE GENOMIC DNA]</scope>
    <source>
        <strain evidence="6 7">B1</strain>
    </source>
</reference>
<dbReference type="SUPFAM" id="SSF53098">
    <property type="entry name" value="Ribonuclease H-like"/>
    <property type="match status" value="1"/>
</dbReference>
<dbReference type="Pfam" id="PF00929">
    <property type="entry name" value="RNase_T"/>
    <property type="match status" value="1"/>
</dbReference>
<dbReference type="SMART" id="SM00479">
    <property type="entry name" value="EXOIII"/>
    <property type="match status" value="1"/>
</dbReference>
<evidence type="ECO:0000256" key="3">
    <source>
        <dbReference type="ARBA" id="ARBA00022839"/>
    </source>
</evidence>
<dbReference type="InterPro" id="IPR047021">
    <property type="entry name" value="REXO1/3/4-like"/>
</dbReference>
<keyword evidence="3" id="KW-0269">Exonuclease</keyword>
<evidence type="ECO:0000313" key="6">
    <source>
        <dbReference type="EMBL" id="KAF7915162.1"/>
    </source>
</evidence>
<protein>
    <recommendedName>
        <fullName evidence="5">Exonuclease domain-containing protein</fullName>
    </recommendedName>
</protein>
<evidence type="ECO:0000256" key="4">
    <source>
        <dbReference type="SAM" id="MobiDB-lite"/>
    </source>
</evidence>
<feature type="domain" description="Exonuclease" evidence="5">
    <location>
        <begin position="243"/>
        <end position="413"/>
    </location>
</feature>
<keyword evidence="1" id="KW-0540">Nuclease</keyword>
<comment type="caution">
    <text evidence="6">The sequence shown here is derived from an EMBL/GenBank/DDBJ whole genome shotgun (WGS) entry which is preliminary data.</text>
</comment>
<sequence length="453" mass="51249">MSAFCSLCQRSFKDQRSLEQHVDNSSVHKNSIQGKINVFHPVGFNHAKSGQTPYQQATPSQSIQINYGHNNGASLYLNHTVPDGYYQLPTPVISTHTPTQIPSSTVAMIVPVVESLWSTFHESESRMVLDTLSSHCHSREDLQANNYITQPYNKSDYVDSRKCKRCNVRELKVDYEKSCTFHPYKRNKWNVKKPYKCCRINGTEPDSHGCQTLPIHDFQFPLRSFRHQDFQQTPAASNEPKHLAVVIDCEMAGVAGGGGGGEPILLCAVDFVSGAVILNHLICPKERINDMRSSIHGISIHTLNEAVSRGQALDGWEEARSKLWELIDANTILIGHALENDLDALRMIHPRVVDSAILAKKEVGFNRTWGLSTMCSELLKLEIRKNKGAIHDCLEDVLATREVVICCTQNKDAFQNWAKIKEIEEAKLQKEREEKREISRKKKEEECRVTQND</sequence>
<name>A0ABQ7I6P7_9HELO</name>
<dbReference type="Gene3D" id="3.30.420.10">
    <property type="entry name" value="Ribonuclease H-like superfamily/Ribonuclease H"/>
    <property type="match status" value="1"/>
</dbReference>
<evidence type="ECO:0000313" key="7">
    <source>
        <dbReference type="Proteomes" id="UP000783213"/>
    </source>
</evidence>
<dbReference type="CDD" id="cd06137">
    <property type="entry name" value="DEDDh_RNase"/>
    <property type="match status" value="1"/>
</dbReference>
<dbReference type="PANTHER" id="PTHR12801:SF114">
    <property type="entry name" value="EXONUCLEASE, PUTATIVE (AFU_ORTHOLOGUE AFUA_7G00870)-RELATED"/>
    <property type="match status" value="1"/>
</dbReference>
<keyword evidence="2" id="KW-0378">Hydrolase</keyword>
<dbReference type="InterPro" id="IPR013520">
    <property type="entry name" value="Ribonucl_H"/>
</dbReference>
<accession>A0ABQ7I6P7</accession>
<organism evidence="6 7">
    <name type="scientific">Botrytis deweyae</name>
    <dbReference type="NCBI Taxonomy" id="2478750"/>
    <lineage>
        <taxon>Eukaryota</taxon>
        <taxon>Fungi</taxon>
        <taxon>Dikarya</taxon>
        <taxon>Ascomycota</taxon>
        <taxon>Pezizomycotina</taxon>
        <taxon>Leotiomycetes</taxon>
        <taxon>Helotiales</taxon>
        <taxon>Sclerotiniaceae</taxon>
        <taxon>Botrytis</taxon>
    </lineage>
</organism>
<proteinExistence type="predicted"/>
<dbReference type="RefSeq" id="XP_038804709.1">
    <property type="nucleotide sequence ID" value="XM_038958869.1"/>
</dbReference>
<evidence type="ECO:0000259" key="5">
    <source>
        <dbReference type="SMART" id="SM00479"/>
    </source>
</evidence>
<dbReference type="InterPro" id="IPR036397">
    <property type="entry name" value="RNaseH_sf"/>
</dbReference>
<dbReference type="EMBL" id="RCSX01000046">
    <property type="protein sequence ID" value="KAF7915162.1"/>
    <property type="molecule type" value="Genomic_DNA"/>
</dbReference>
<dbReference type="GeneID" id="62238018"/>
<dbReference type="Proteomes" id="UP000783213">
    <property type="component" value="Unassembled WGS sequence"/>
</dbReference>
<evidence type="ECO:0000256" key="2">
    <source>
        <dbReference type="ARBA" id="ARBA00022801"/>
    </source>
</evidence>